<evidence type="ECO:0000256" key="4">
    <source>
        <dbReference type="ARBA" id="ARBA00012564"/>
    </source>
</evidence>
<proteinExistence type="inferred from homology"/>
<organism evidence="15 16">
    <name type="scientific">Roseivirga pacifica</name>
    <dbReference type="NCBI Taxonomy" id="1267423"/>
    <lineage>
        <taxon>Bacteria</taxon>
        <taxon>Pseudomonadati</taxon>
        <taxon>Bacteroidota</taxon>
        <taxon>Cytophagia</taxon>
        <taxon>Cytophagales</taxon>
        <taxon>Roseivirgaceae</taxon>
        <taxon>Roseivirga</taxon>
    </lineage>
</organism>
<dbReference type="EC" id="3.4.11.2" evidence="4"/>
<name>A0A1I0P7L9_9BACT</name>
<dbReference type="GO" id="GO:0016285">
    <property type="term" value="F:alanyl aminopeptidase activity"/>
    <property type="evidence" value="ECO:0007669"/>
    <property type="project" value="UniProtKB-EC"/>
</dbReference>
<evidence type="ECO:0000259" key="13">
    <source>
        <dbReference type="Pfam" id="PF01433"/>
    </source>
</evidence>
<dbReference type="Pfam" id="PF01433">
    <property type="entry name" value="Peptidase_M1"/>
    <property type="match status" value="1"/>
</dbReference>
<keyword evidence="9" id="KW-0378">Hydrolase</keyword>
<evidence type="ECO:0000256" key="3">
    <source>
        <dbReference type="ARBA" id="ARBA00010136"/>
    </source>
</evidence>
<feature type="domain" description="Aminopeptidase N-like N-terminal" evidence="14">
    <location>
        <begin position="31"/>
        <end position="201"/>
    </location>
</feature>
<dbReference type="Gene3D" id="2.60.40.1730">
    <property type="entry name" value="tricorn interacting facor f3 domain"/>
    <property type="match status" value="1"/>
</dbReference>
<evidence type="ECO:0000256" key="6">
    <source>
        <dbReference type="ARBA" id="ARBA00022438"/>
    </source>
</evidence>
<dbReference type="InterPro" id="IPR014782">
    <property type="entry name" value="Peptidase_M1_dom"/>
</dbReference>
<dbReference type="InterPro" id="IPR001930">
    <property type="entry name" value="Peptidase_M1"/>
</dbReference>
<keyword evidence="12" id="KW-0732">Signal</keyword>
<keyword evidence="7" id="KW-0645">Protease</keyword>
<evidence type="ECO:0000256" key="5">
    <source>
        <dbReference type="ARBA" id="ARBA00015611"/>
    </source>
</evidence>
<evidence type="ECO:0000313" key="16">
    <source>
        <dbReference type="Proteomes" id="UP000199437"/>
    </source>
</evidence>
<keyword evidence="10" id="KW-0862">Zinc</keyword>
<dbReference type="GO" id="GO:0070006">
    <property type="term" value="F:metalloaminopeptidase activity"/>
    <property type="evidence" value="ECO:0007669"/>
    <property type="project" value="TreeGrafter"/>
</dbReference>
<protein>
    <recommendedName>
        <fullName evidence="5">Aminopeptidase N</fullName>
        <ecNumber evidence="4">3.4.11.2</ecNumber>
    </recommendedName>
</protein>
<dbReference type="InterPro" id="IPR045357">
    <property type="entry name" value="Aminopeptidase_N-like_N"/>
</dbReference>
<comment type="catalytic activity">
    <reaction evidence="1">
        <text>Release of an N-terminal amino acid, Xaa-|-Yaa- from a peptide, amide or arylamide. Xaa is preferably Ala, but may be most amino acids including Pro (slow action). When a terminal hydrophobic residue is followed by a prolyl residue, the two may be released as an intact Xaa-Pro dipeptide.</text>
        <dbReference type="EC" id="3.4.11.2"/>
    </reaction>
</comment>
<keyword evidence="16" id="KW-1185">Reference proteome</keyword>
<dbReference type="GO" id="GO:0008270">
    <property type="term" value="F:zinc ion binding"/>
    <property type="evidence" value="ECO:0007669"/>
    <property type="project" value="InterPro"/>
</dbReference>
<feature type="signal peptide" evidence="12">
    <location>
        <begin position="1"/>
        <end position="18"/>
    </location>
</feature>
<dbReference type="GO" id="GO:0042277">
    <property type="term" value="F:peptide binding"/>
    <property type="evidence" value="ECO:0007669"/>
    <property type="project" value="TreeGrafter"/>
</dbReference>
<sequence>MRYLLTALCLLLTTSAFAQKHYDRLAAIDIQHYRFELTLTDESDKINGIATVDVLFKKDVSSFQLDLKKENNGKGMKVLTVMSDNKKVPFAHEDKKLTLNYTAKAGDRAKILVAYEGVPETGLIISKNKYGDRTFFGDNWPDRGHHWLPVVDHPSDKATVEWIVTAPSHYQVIGNGRLKERTNINADITLTHWQSEVVLPTKVMVIGAARFAIQESGEIYDISISSWVYPQDREKGFYDYAQAVPVMDWFINHVGPYPYAKLANVQSKTQFGGMENASNIFYSEKSVTGNRTAEGLIAHEIAHQWFGNSASEANWHHAWLSEGFATYFTNLYMEQKYGRENFVGREKEQREQIIAFSKQQRVPIVNPAIENYMNLLNTNSYQKGGWVLHMLRKKVGDENFWKGIQTYYDQYKLSNAYTEDLKNVFEGVSGLSLDQFFAQWVMQAGQPELKADWKYKGKKLTVNFTQSQAEDFIFDLEVDVVYEDGSTERKTVRLDRKSQEWTVDAKEKPAKIVLDPDTWLLFEQK</sequence>
<dbReference type="GO" id="GO:0005737">
    <property type="term" value="C:cytoplasm"/>
    <property type="evidence" value="ECO:0007669"/>
    <property type="project" value="TreeGrafter"/>
</dbReference>
<dbReference type="Pfam" id="PF17900">
    <property type="entry name" value="Peptidase_M1_N"/>
    <property type="match status" value="1"/>
</dbReference>
<dbReference type="GO" id="GO:0006508">
    <property type="term" value="P:proteolysis"/>
    <property type="evidence" value="ECO:0007669"/>
    <property type="project" value="UniProtKB-KW"/>
</dbReference>
<evidence type="ECO:0000313" key="15">
    <source>
        <dbReference type="EMBL" id="SEW10195.1"/>
    </source>
</evidence>
<dbReference type="InterPro" id="IPR042097">
    <property type="entry name" value="Aminopeptidase_N-like_N_sf"/>
</dbReference>
<keyword evidence="6" id="KW-0031">Aminopeptidase</keyword>
<dbReference type="PANTHER" id="PTHR11533:SF174">
    <property type="entry name" value="PUROMYCIN-SENSITIVE AMINOPEPTIDASE-RELATED"/>
    <property type="match status" value="1"/>
</dbReference>
<evidence type="ECO:0000259" key="14">
    <source>
        <dbReference type="Pfam" id="PF17900"/>
    </source>
</evidence>
<dbReference type="Gene3D" id="1.10.390.10">
    <property type="entry name" value="Neutral Protease Domain 2"/>
    <property type="match status" value="1"/>
</dbReference>
<dbReference type="SUPFAM" id="SSF63737">
    <property type="entry name" value="Leukotriene A4 hydrolase N-terminal domain"/>
    <property type="match status" value="1"/>
</dbReference>
<dbReference type="GO" id="GO:0043171">
    <property type="term" value="P:peptide catabolic process"/>
    <property type="evidence" value="ECO:0007669"/>
    <property type="project" value="TreeGrafter"/>
</dbReference>
<dbReference type="RefSeq" id="WP_090258142.1">
    <property type="nucleotide sequence ID" value="NZ_FOIR01000001.1"/>
</dbReference>
<feature type="chain" id="PRO_5011766854" description="Aminopeptidase N" evidence="12">
    <location>
        <begin position="19"/>
        <end position="525"/>
    </location>
</feature>
<dbReference type="GO" id="GO:0016020">
    <property type="term" value="C:membrane"/>
    <property type="evidence" value="ECO:0007669"/>
    <property type="project" value="TreeGrafter"/>
</dbReference>
<dbReference type="Proteomes" id="UP000199437">
    <property type="component" value="Unassembled WGS sequence"/>
</dbReference>
<dbReference type="GO" id="GO:0005615">
    <property type="term" value="C:extracellular space"/>
    <property type="evidence" value="ECO:0007669"/>
    <property type="project" value="TreeGrafter"/>
</dbReference>
<evidence type="ECO:0000256" key="11">
    <source>
        <dbReference type="ARBA" id="ARBA00023049"/>
    </source>
</evidence>
<accession>A0A1I0P7L9</accession>
<keyword evidence="11" id="KW-0482">Metalloprotease</keyword>
<dbReference type="InterPro" id="IPR027268">
    <property type="entry name" value="Peptidase_M4/M1_CTD_sf"/>
</dbReference>
<dbReference type="SUPFAM" id="SSF55486">
    <property type="entry name" value="Metalloproteases ('zincins'), catalytic domain"/>
    <property type="match status" value="1"/>
</dbReference>
<evidence type="ECO:0000256" key="2">
    <source>
        <dbReference type="ARBA" id="ARBA00001947"/>
    </source>
</evidence>
<dbReference type="EMBL" id="FOIR01000001">
    <property type="protein sequence ID" value="SEW10195.1"/>
    <property type="molecule type" value="Genomic_DNA"/>
</dbReference>
<comment type="similarity">
    <text evidence="3">Belongs to the peptidase M1 family.</text>
</comment>
<evidence type="ECO:0000256" key="1">
    <source>
        <dbReference type="ARBA" id="ARBA00000098"/>
    </source>
</evidence>
<evidence type="ECO:0000256" key="12">
    <source>
        <dbReference type="SAM" id="SignalP"/>
    </source>
</evidence>
<gene>
    <name evidence="15" type="ORF">SAMN05216290_1781</name>
</gene>
<dbReference type="GeneID" id="99986501"/>
<dbReference type="PANTHER" id="PTHR11533">
    <property type="entry name" value="PROTEASE M1 ZINC METALLOPROTEASE"/>
    <property type="match status" value="1"/>
</dbReference>
<dbReference type="PRINTS" id="PR00756">
    <property type="entry name" value="ALADIPTASE"/>
</dbReference>
<dbReference type="InterPro" id="IPR050344">
    <property type="entry name" value="Peptidase_M1_aminopeptidases"/>
</dbReference>
<reference evidence="16" key="1">
    <citation type="submission" date="2016-10" db="EMBL/GenBank/DDBJ databases">
        <authorList>
            <person name="Varghese N."/>
            <person name="Submissions S."/>
        </authorList>
    </citation>
    <scope>NUCLEOTIDE SEQUENCE [LARGE SCALE GENOMIC DNA]</scope>
    <source>
        <strain evidence="16">CGMCC 1.12402</strain>
    </source>
</reference>
<dbReference type="CDD" id="cd09603">
    <property type="entry name" value="M1_APN_like"/>
    <property type="match status" value="1"/>
</dbReference>
<dbReference type="STRING" id="1267423.SAMN05216290_1781"/>
<evidence type="ECO:0000256" key="10">
    <source>
        <dbReference type="ARBA" id="ARBA00022833"/>
    </source>
</evidence>
<evidence type="ECO:0000256" key="9">
    <source>
        <dbReference type="ARBA" id="ARBA00022801"/>
    </source>
</evidence>
<keyword evidence="8" id="KW-0479">Metal-binding</keyword>
<feature type="domain" description="Peptidase M1 membrane alanine aminopeptidase" evidence="13">
    <location>
        <begin position="243"/>
        <end position="440"/>
    </location>
</feature>
<evidence type="ECO:0000256" key="7">
    <source>
        <dbReference type="ARBA" id="ARBA00022670"/>
    </source>
</evidence>
<dbReference type="AlphaFoldDB" id="A0A1I0P7L9"/>
<evidence type="ECO:0000256" key="8">
    <source>
        <dbReference type="ARBA" id="ARBA00022723"/>
    </source>
</evidence>
<dbReference type="OrthoDB" id="100605at2"/>
<comment type="cofactor">
    <cofactor evidence="2">
        <name>Zn(2+)</name>
        <dbReference type="ChEBI" id="CHEBI:29105"/>
    </cofactor>
</comment>